<dbReference type="GO" id="GO:0008061">
    <property type="term" value="F:chitin binding"/>
    <property type="evidence" value="ECO:0007669"/>
    <property type="project" value="InterPro"/>
</dbReference>
<dbReference type="Proteomes" id="UP000015103">
    <property type="component" value="Unassembled WGS sequence"/>
</dbReference>
<dbReference type="Gene3D" id="2.170.140.10">
    <property type="entry name" value="Chitin binding domain"/>
    <property type="match status" value="1"/>
</dbReference>
<sequence>MYKSALFLFVGSWVTISSFQLLDKSFAIGKSILLAVSEETNCTAQFSCLDCKTARICKPDGSGNFQQVMTIPCPKEKPYCTAETGTCSDLPDDSCRTSDASFVCMDDGYFPDANCTDYHVCVGLQAYKFHCSVEGEYFNAKKNKCASNSYCDTYTNCTMAGVKVAHQVYPQYFGYCSSPGSPAVIDKCKGPNELNETSQRCEAICHQVGLLEDTSNCTKYFKCHELIFTDGSSAPTVILVKDHLSCPENTAFVPDQSMCIDIKETNCNPS</sequence>
<evidence type="ECO:0000259" key="2">
    <source>
        <dbReference type="PROSITE" id="PS50940"/>
    </source>
</evidence>
<feature type="domain" description="Chitin-binding type-2" evidence="2">
    <location>
        <begin position="202"/>
        <end position="269"/>
    </location>
</feature>
<dbReference type="GeneID" id="141446871"/>
<accession>R4FJA4</accession>
<reference evidence="5" key="2">
    <citation type="submission" date="2015-04" db="EMBL/GenBank/DDBJ databases">
        <authorList>
            <person name="Wilson R.K."/>
            <person name="Warren W."/>
            <person name="Dotson E."/>
            <person name="Oliveira P.L."/>
        </authorList>
    </citation>
    <scope>NUCLEOTIDE SEQUENCE</scope>
</reference>
<dbReference type="EnsemblMetazoa" id="RPRC015128-RA">
    <property type="protein sequence ID" value="RPRC015128-PA"/>
    <property type="gene ID" value="RPRC015128"/>
</dbReference>
<dbReference type="InParanoid" id="R4FJA4"/>
<organism evidence="3">
    <name type="scientific">Rhodnius prolixus</name>
    <name type="common">Triatomid bug</name>
    <dbReference type="NCBI Taxonomy" id="13249"/>
    <lineage>
        <taxon>Eukaryota</taxon>
        <taxon>Metazoa</taxon>
        <taxon>Ecdysozoa</taxon>
        <taxon>Arthropoda</taxon>
        <taxon>Hexapoda</taxon>
        <taxon>Insecta</taxon>
        <taxon>Pterygota</taxon>
        <taxon>Neoptera</taxon>
        <taxon>Paraneoptera</taxon>
        <taxon>Hemiptera</taxon>
        <taxon>Heteroptera</taxon>
        <taxon>Panheteroptera</taxon>
        <taxon>Cimicomorpha</taxon>
        <taxon>Reduviidae</taxon>
        <taxon>Triatominae</taxon>
        <taxon>Rhodnius</taxon>
    </lineage>
</organism>
<evidence type="ECO:0000256" key="1">
    <source>
        <dbReference type="SAM" id="SignalP"/>
    </source>
</evidence>
<dbReference type="RefSeq" id="XP_073969881.1">
    <property type="nucleotide sequence ID" value="XM_074113780.1"/>
</dbReference>
<dbReference type="InterPro" id="IPR002557">
    <property type="entry name" value="Chitin-bd_dom"/>
</dbReference>
<dbReference type="SUPFAM" id="SSF57625">
    <property type="entry name" value="Invertebrate chitin-binding proteins"/>
    <property type="match status" value="2"/>
</dbReference>
<keyword evidence="1" id="KW-0732">Signal</keyword>
<proteinExistence type="evidence at transcript level"/>
<dbReference type="PROSITE" id="PS50940">
    <property type="entry name" value="CHIT_BIND_II"/>
    <property type="match status" value="1"/>
</dbReference>
<feature type="signal peptide" evidence="1">
    <location>
        <begin position="1"/>
        <end position="18"/>
    </location>
</feature>
<dbReference type="VEuPathDB" id="VectorBase:RPRC015128"/>
<dbReference type="InterPro" id="IPR036508">
    <property type="entry name" value="Chitin-bd_dom_sf"/>
</dbReference>
<reference evidence="3" key="1">
    <citation type="submission" date="2013-04" db="EMBL/GenBank/DDBJ databases">
        <title>An insight into the transcriptome of the digestive tract of the blood sucking bug, Rhodnius prolixus.</title>
        <authorList>
            <person name="Ribeiro J.M.C."/>
            <person name="Genta F.A."/>
            <person name="Sorgine M.H.F."/>
            <person name="Paiva-Silva G.O."/>
            <person name="Majerowicz D."/>
            <person name="Medeiros M."/>
            <person name="Koerich L."/>
            <person name="Terra W.R."/>
            <person name="Ferreira C."/>
            <person name="Pimentel A.C."/>
            <person name="Bisch P.M."/>
            <person name="Diniz M.M.P."/>
            <person name="Nascimento R."/>
            <person name="Salmon D."/>
            <person name="Silber A.M."/>
            <person name="Alves M."/>
            <person name="Oliveira M.F."/>
            <person name="Gondim K.C."/>
            <person name="Silva Neto M.A.C."/>
            <person name="Atella G.C."/>
            <person name="Araujo H."/>
            <person name="Dias F.S."/>
            <person name="Polycarpo C.R."/>
            <person name="Fampa P."/>
            <person name="Melo A.C."/>
            <person name="Tanaka A.S."/>
            <person name="Balczun C."/>
            <person name="Oliveira J.H.M."/>
            <person name="Goncalves R."/>
            <person name="Lazoski C."/>
            <person name="Pereira M.A."/>
            <person name="Rivera-Pomar R."/>
            <person name="Diambra L."/>
            <person name="Schaub G.A."/>
            <person name="Garcia E.S."/>
            <person name="Azambuja P."/>
            <person name="Braz G.R.C."/>
            <person name="Oliveira P.L."/>
        </authorList>
    </citation>
    <scope>NUCLEOTIDE SEQUENCE</scope>
</reference>
<dbReference type="GO" id="GO:0005576">
    <property type="term" value="C:extracellular region"/>
    <property type="evidence" value="ECO:0007669"/>
    <property type="project" value="InterPro"/>
</dbReference>
<protein>
    <submittedName>
        <fullName evidence="3 4">Putative chitin binding peritrophin-a domain protein</fullName>
    </submittedName>
</protein>
<dbReference type="HOGENOM" id="CLU_1031771_0_0_1"/>
<name>R4FJA4_RHOPR</name>
<dbReference type="SMART" id="SM00494">
    <property type="entry name" value="ChtBD2"/>
    <property type="match status" value="2"/>
</dbReference>
<feature type="chain" id="PRO_5014108716" evidence="1">
    <location>
        <begin position="19"/>
        <end position="270"/>
    </location>
</feature>
<evidence type="ECO:0000313" key="3">
    <source>
        <dbReference type="EMBL" id="JAA75157.1"/>
    </source>
</evidence>
<dbReference type="AlphaFoldDB" id="R4FJA4"/>
<evidence type="ECO:0000313" key="5">
    <source>
        <dbReference type="Proteomes" id="UP000015103"/>
    </source>
</evidence>
<keyword evidence="5" id="KW-1185">Reference proteome</keyword>
<evidence type="ECO:0000313" key="4">
    <source>
        <dbReference type="EnsemblMetazoa" id="RPRC015128-PA"/>
    </source>
</evidence>
<dbReference type="EMBL" id="ACPB03018889">
    <property type="status" value="NOT_ANNOTATED_CDS"/>
    <property type="molecule type" value="Genomic_DNA"/>
</dbReference>
<reference evidence="4" key="3">
    <citation type="submission" date="2015-05" db="UniProtKB">
        <authorList>
            <consortium name="EnsemblMetazoa"/>
        </authorList>
    </citation>
    <scope>IDENTIFICATION</scope>
</reference>
<dbReference type="EMBL" id="GAHY01002353">
    <property type="protein sequence ID" value="JAA75157.1"/>
    <property type="molecule type" value="mRNA"/>
</dbReference>
<dbReference type="Pfam" id="PF01607">
    <property type="entry name" value="CBM_14"/>
    <property type="match status" value="2"/>
</dbReference>
<dbReference type="OMA" id="NCHYYYL"/>